<dbReference type="EMBL" id="BARS01045445">
    <property type="protein sequence ID" value="GAG32772.1"/>
    <property type="molecule type" value="Genomic_DNA"/>
</dbReference>
<sequence length="44" mass="4906">ECPQECVEDVKLEVEEMMQHPFCRDLLVPLDAEAGSGVSWGEAK</sequence>
<organism evidence="1">
    <name type="scientific">marine sediment metagenome</name>
    <dbReference type="NCBI Taxonomy" id="412755"/>
    <lineage>
        <taxon>unclassified sequences</taxon>
        <taxon>metagenomes</taxon>
        <taxon>ecological metagenomes</taxon>
    </lineage>
</organism>
<accession>X0XBF7</accession>
<gene>
    <name evidence="1" type="ORF">S01H1_68521</name>
</gene>
<proteinExistence type="predicted"/>
<feature type="non-terminal residue" evidence="1">
    <location>
        <position position="1"/>
    </location>
</feature>
<protein>
    <submittedName>
        <fullName evidence="1">Uncharacterized protein</fullName>
    </submittedName>
</protein>
<name>X0XBF7_9ZZZZ</name>
<comment type="caution">
    <text evidence="1">The sequence shown here is derived from an EMBL/GenBank/DDBJ whole genome shotgun (WGS) entry which is preliminary data.</text>
</comment>
<reference evidence="1" key="1">
    <citation type="journal article" date="2014" name="Front. Microbiol.">
        <title>High frequency of phylogenetically diverse reductive dehalogenase-homologous genes in deep subseafloor sedimentary metagenomes.</title>
        <authorList>
            <person name="Kawai M."/>
            <person name="Futagami T."/>
            <person name="Toyoda A."/>
            <person name="Takaki Y."/>
            <person name="Nishi S."/>
            <person name="Hori S."/>
            <person name="Arai W."/>
            <person name="Tsubouchi T."/>
            <person name="Morono Y."/>
            <person name="Uchiyama I."/>
            <person name="Ito T."/>
            <person name="Fujiyama A."/>
            <person name="Inagaki F."/>
            <person name="Takami H."/>
        </authorList>
    </citation>
    <scope>NUCLEOTIDE SEQUENCE</scope>
    <source>
        <strain evidence="1">Expedition CK06-06</strain>
    </source>
</reference>
<dbReference type="AlphaFoldDB" id="X0XBF7"/>
<evidence type="ECO:0000313" key="1">
    <source>
        <dbReference type="EMBL" id="GAG32772.1"/>
    </source>
</evidence>